<dbReference type="InterPro" id="IPR044174">
    <property type="entry name" value="BC10-like"/>
</dbReference>
<sequence length="402" mass="45746">MNKHQEQLLPSSMLLFPPRSKHLSLLLALLLFGFGFAVGIFSSFYLQTTPVSLSMAQLLLQPSAPSQSAVSASSPPRSVSAKPRIGLKEFVEPGVILHDMTDEELLWRASMVPKIQKRPFSRPPKVAFLFLTKGHLPLAPLWEKFFEGNEGFYSIYVHASPLNGSAPKGSVFHGRRVPSKAVQWGGMNMMEAERRLLANALLDVSNQRFVLLSEACIPLFNFPTIYSYLINSTKIYVQAYDLPGPTGRGRYMKKMKPLLKLEQWRKGSQWFEVDRSLAIEVISDDEYFPLFQRHCTSSCFADEHYLATHVSVRFPGRTANRSLTWVDWSKGGPHPARFLRTDVTVELLERIRNGSSCSYNGRSTRICFLFARKFLPNSLVRLMRFAPKLMDFKQRYEGRRTG</sequence>
<keyword evidence="4 6" id="KW-0472">Membrane</keyword>
<dbReference type="Proteomes" id="UP000317650">
    <property type="component" value="Chromosome 8"/>
</dbReference>
<keyword evidence="2" id="KW-0328">Glycosyltransferase</keyword>
<keyword evidence="8" id="KW-1185">Reference proteome</keyword>
<keyword evidence="3" id="KW-0808">Transferase</keyword>
<evidence type="ECO:0000256" key="4">
    <source>
        <dbReference type="ARBA" id="ARBA00023136"/>
    </source>
</evidence>
<keyword evidence="5" id="KW-0325">Glycoprotein</keyword>
<dbReference type="EMBL" id="PYDT01000002">
    <property type="protein sequence ID" value="THU69623.1"/>
    <property type="molecule type" value="Genomic_DNA"/>
</dbReference>
<gene>
    <name evidence="7" type="ORF">C4D60_Mb08t16340</name>
</gene>
<keyword evidence="6" id="KW-1133">Transmembrane helix</keyword>
<evidence type="ECO:0000256" key="1">
    <source>
        <dbReference type="ARBA" id="ARBA00004606"/>
    </source>
</evidence>
<dbReference type="InterPro" id="IPR003406">
    <property type="entry name" value="Glyco_trans_14"/>
</dbReference>
<feature type="transmembrane region" description="Helical" evidence="6">
    <location>
        <begin position="23"/>
        <end position="46"/>
    </location>
</feature>
<evidence type="ECO:0000256" key="5">
    <source>
        <dbReference type="ARBA" id="ARBA00023180"/>
    </source>
</evidence>
<evidence type="ECO:0000256" key="3">
    <source>
        <dbReference type="ARBA" id="ARBA00022679"/>
    </source>
</evidence>
<comment type="subcellular location">
    <subcellularLocation>
        <location evidence="1">Membrane</location>
        <topology evidence="1">Single-pass type II membrane protein</topology>
    </subcellularLocation>
</comment>
<evidence type="ECO:0000313" key="7">
    <source>
        <dbReference type="EMBL" id="THU69623.1"/>
    </source>
</evidence>
<reference evidence="7 8" key="1">
    <citation type="journal article" date="2019" name="Nat. Plants">
        <title>Genome sequencing of Musa balbisiana reveals subgenome evolution and function divergence in polyploid bananas.</title>
        <authorList>
            <person name="Yao X."/>
        </authorList>
    </citation>
    <scope>NUCLEOTIDE SEQUENCE [LARGE SCALE GENOMIC DNA]</scope>
    <source>
        <strain evidence="8">cv. DH-PKW</strain>
        <tissue evidence="7">Leaves</tissue>
    </source>
</reference>
<dbReference type="GO" id="GO:0016020">
    <property type="term" value="C:membrane"/>
    <property type="evidence" value="ECO:0007669"/>
    <property type="project" value="UniProtKB-SubCell"/>
</dbReference>
<evidence type="ECO:0000313" key="8">
    <source>
        <dbReference type="Proteomes" id="UP000317650"/>
    </source>
</evidence>
<dbReference type="Pfam" id="PF02485">
    <property type="entry name" value="Branch"/>
    <property type="match status" value="1"/>
</dbReference>
<dbReference type="PANTHER" id="PTHR31042:SF131">
    <property type="entry name" value="CORE-2_I-BRANCHING BETA-1,6-N-ACETYLGLUCOSAMINYLTRANSFERASE FAMILY PROTEIN"/>
    <property type="match status" value="1"/>
</dbReference>
<evidence type="ECO:0000256" key="6">
    <source>
        <dbReference type="SAM" id="Phobius"/>
    </source>
</evidence>
<evidence type="ECO:0008006" key="9">
    <source>
        <dbReference type="Google" id="ProtNLM"/>
    </source>
</evidence>
<dbReference type="AlphaFoldDB" id="A0A4S8K495"/>
<name>A0A4S8K495_MUSBA</name>
<organism evidence="7 8">
    <name type="scientific">Musa balbisiana</name>
    <name type="common">Banana</name>
    <dbReference type="NCBI Taxonomy" id="52838"/>
    <lineage>
        <taxon>Eukaryota</taxon>
        <taxon>Viridiplantae</taxon>
        <taxon>Streptophyta</taxon>
        <taxon>Embryophyta</taxon>
        <taxon>Tracheophyta</taxon>
        <taxon>Spermatophyta</taxon>
        <taxon>Magnoliopsida</taxon>
        <taxon>Liliopsida</taxon>
        <taxon>Zingiberales</taxon>
        <taxon>Musaceae</taxon>
        <taxon>Musa</taxon>
    </lineage>
</organism>
<accession>A0A4S8K495</accession>
<dbReference type="GO" id="GO:0016757">
    <property type="term" value="F:glycosyltransferase activity"/>
    <property type="evidence" value="ECO:0007669"/>
    <property type="project" value="UniProtKB-KW"/>
</dbReference>
<evidence type="ECO:0000256" key="2">
    <source>
        <dbReference type="ARBA" id="ARBA00022676"/>
    </source>
</evidence>
<comment type="caution">
    <text evidence="7">The sequence shown here is derived from an EMBL/GenBank/DDBJ whole genome shotgun (WGS) entry which is preliminary data.</text>
</comment>
<keyword evidence="6" id="KW-0812">Transmembrane</keyword>
<protein>
    <recommendedName>
        <fullName evidence="9">Glycosyl transferase family 14 protein</fullName>
    </recommendedName>
</protein>
<dbReference type="PANTHER" id="PTHR31042">
    <property type="entry name" value="CORE-2/I-BRANCHING BETA-1,6-N-ACETYLGLUCOSAMINYLTRANSFERASE FAMILY PROTEIN-RELATED"/>
    <property type="match status" value="1"/>
</dbReference>
<proteinExistence type="predicted"/>